<organism evidence="2 3">
    <name type="scientific">Parasphingorhabdus flavimaris</name>
    <dbReference type="NCBI Taxonomy" id="266812"/>
    <lineage>
        <taxon>Bacteria</taxon>
        <taxon>Pseudomonadati</taxon>
        <taxon>Pseudomonadota</taxon>
        <taxon>Alphaproteobacteria</taxon>
        <taxon>Sphingomonadales</taxon>
        <taxon>Sphingomonadaceae</taxon>
        <taxon>Parasphingorhabdus</taxon>
    </lineage>
</organism>
<dbReference type="Gene3D" id="3.30.70.1320">
    <property type="entry name" value="Multidrug efflux transporter AcrB pore domain like"/>
    <property type="match status" value="1"/>
</dbReference>
<feature type="transmembrane region" description="Helical" evidence="1">
    <location>
        <begin position="894"/>
        <end position="913"/>
    </location>
</feature>
<sequence length="1074" mass="114848">MPRYFIDRPIFAWVIALGILLSGFIALRELPIEQYPEVAPPSLSISVVYPGADAATLEQNVIQLIEQQLNGIEGFLYMSSSSQSNGTGSITLTFEAGTDIDIAQTDVQNSLSTIEARLPSDVTAQGIQVRQATSGFLQIVALTSKSGNLDSTDLGNIASTQIIDELRRVSGVGDVTLLGSEYAMRIWLDPERLASFKLTPSTVLAAIREQNSQTAGGSLGALPVLEDTQINATITTQNRFTSTEQFEEIILRAETGGGTVTLGDVARVEIGTQSYSTSTTLNGQPMAGMAIQLGTGANALSVAEGVEARMQAIDSSLPDDVEWAIPYDTTPFINISIEEVVTTLIEAMILVFLVMFLFLQSWRATLIPTLVVPFALAGACLGLWIFGFSINVLTLFGMVLAIGILVDDAIIVIENVERIMREEGLGPVEASRKAMDQITGAIIGITLVLVAVFLPMAFFPGSTGGIYRQFSVTLAVSILFSALMALTLTPALCATLLKPIRDDETDSSKDAVETDQAPETGVSKIWADVVAYISVWLNKFNIWFASMTDRYGRATDSILGRPIRGLIVFLLLVLVAGLLFLRLPTAFLPTEDQGYLITVVQSPSGATKTRTEEAVKPVSDHWMNKEEVANLVVVRGFSFYGQGQNNAMMFSPLTDWSERAADESQADALLNEAMGQFAQNDDAIIFVIQPPAIQSLGNASGFSVKIEDRGGLGRAKLTEARDRLLGILSQSDVVTGVRPEDQQPAPQLKVDIDRVLARSLGLSITDVNTTLSINFGSAFANEFIRDGRSLEVYVQADARYRMTPDDVMALRVPNDQGELVPFSTFATAKWTAGAPSLARYNGYPAMTVSGSAAPGMSSGDALSAVEEAMTQMPEGISYEWTGLSYEEKQSAGQIGLLLGLSVLVVFLLLSALYESWAVPLAVLLIIPIGMLGAVVFSLMRGLSADIYFNVGLITIIGLAAKNAILIVEFAIEEEAAGKSTIDAVKTAAILRLRPIIMTSLAFILAMVPLAIATGAGANSRIAVGTGVMGGMVSATAIGIFVIPLLYLLVRQKLSRKAPMAAGSLDEEQAEGKSA</sequence>
<feature type="transmembrane region" description="Helical" evidence="1">
    <location>
        <begin position="920"/>
        <end position="940"/>
    </location>
</feature>
<keyword evidence="1" id="KW-0472">Membrane</keyword>
<feature type="transmembrane region" description="Helical" evidence="1">
    <location>
        <begin position="470"/>
        <end position="497"/>
    </location>
</feature>
<dbReference type="PANTHER" id="PTHR32063">
    <property type="match status" value="1"/>
</dbReference>
<name>A0ABX2N1P7_9SPHN</name>
<feature type="transmembrane region" description="Helical" evidence="1">
    <location>
        <begin position="946"/>
        <end position="971"/>
    </location>
</feature>
<reference evidence="2 3" key="1">
    <citation type="submission" date="2020-06" db="EMBL/GenBank/DDBJ databases">
        <authorList>
            <person name="Kim S.-J."/>
            <person name="Park S.-J."/>
        </authorList>
    </citation>
    <scope>NUCLEOTIDE SEQUENCE [LARGE SCALE GENOMIC DNA]</scope>
    <source>
        <strain evidence="2 3">SW-151</strain>
    </source>
</reference>
<evidence type="ECO:0000256" key="1">
    <source>
        <dbReference type="SAM" id="Phobius"/>
    </source>
</evidence>
<dbReference type="Pfam" id="PF00873">
    <property type="entry name" value="ACR_tran"/>
    <property type="match status" value="1"/>
</dbReference>
<dbReference type="RefSeq" id="WP_176279137.1">
    <property type="nucleotide sequence ID" value="NZ_JABWMH010000002.1"/>
</dbReference>
<feature type="transmembrane region" description="Helical" evidence="1">
    <location>
        <begin position="992"/>
        <end position="1015"/>
    </location>
</feature>
<dbReference type="SUPFAM" id="SSF82866">
    <property type="entry name" value="Multidrug efflux transporter AcrB transmembrane domain"/>
    <property type="match status" value="2"/>
</dbReference>
<dbReference type="NCBIfam" id="NF000282">
    <property type="entry name" value="RND_permease_1"/>
    <property type="match status" value="1"/>
</dbReference>
<dbReference type="PANTHER" id="PTHR32063:SF13">
    <property type="entry name" value="MULTIDRUG EFFLUX PUMP SUBUNIT ACRB-RELATED"/>
    <property type="match status" value="1"/>
</dbReference>
<dbReference type="SUPFAM" id="SSF82693">
    <property type="entry name" value="Multidrug efflux transporter AcrB pore domain, PN1, PN2, PC1 and PC2 subdomains"/>
    <property type="match status" value="4"/>
</dbReference>
<keyword evidence="1" id="KW-1133">Transmembrane helix</keyword>
<feature type="transmembrane region" description="Helical" evidence="1">
    <location>
        <begin position="563"/>
        <end position="583"/>
    </location>
</feature>
<protein>
    <submittedName>
        <fullName evidence="2">Multidrug efflux RND transporter permease subunit</fullName>
    </submittedName>
</protein>
<keyword evidence="3" id="KW-1185">Reference proteome</keyword>
<evidence type="ECO:0000313" key="2">
    <source>
        <dbReference type="EMBL" id="NVD27632.1"/>
    </source>
</evidence>
<evidence type="ECO:0000313" key="3">
    <source>
        <dbReference type="Proteomes" id="UP000652427"/>
    </source>
</evidence>
<feature type="transmembrane region" description="Helical" evidence="1">
    <location>
        <begin position="340"/>
        <end position="359"/>
    </location>
</feature>
<feature type="transmembrane region" description="Helical" evidence="1">
    <location>
        <begin position="1021"/>
        <end position="1049"/>
    </location>
</feature>
<dbReference type="Gene3D" id="3.30.70.1440">
    <property type="entry name" value="Multidrug efflux transporter AcrB pore domain"/>
    <property type="match status" value="1"/>
</dbReference>
<dbReference type="InterPro" id="IPR001036">
    <property type="entry name" value="Acrflvin-R"/>
</dbReference>
<dbReference type="Gene3D" id="3.30.70.1430">
    <property type="entry name" value="Multidrug efflux transporter AcrB pore domain"/>
    <property type="match status" value="2"/>
</dbReference>
<dbReference type="PRINTS" id="PR00702">
    <property type="entry name" value="ACRIFLAVINRP"/>
</dbReference>
<feature type="transmembrane region" description="Helical" evidence="1">
    <location>
        <begin position="366"/>
        <end position="386"/>
    </location>
</feature>
<dbReference type="Proteomes" id="UP000652427">
    <property type="component" value="Unassembled WGS sequence"/>
</dbReference>
<dbReference type="EMBL" id="JABWMH010000002">
    <property type="protein sequence ID" value="NVD27632.1"/>
    <property type="molecule type" value="Genomic_DNA"/>
</dbReference>
<proteinExistence type="predicted"/>
<dbReference type="SUPFAM" id="SSF82714">
    <property type="entry name" value="Multidrug efflux transporter AcrB TolC docking domain, DN and DC subdomains"/>
    <property type="match status" value="2"/>
</dbReference>
<dbReference type="Gene3D" id="1.20.1640.10">
    <property type="entry name" value="Multidrug efflux transporter AcrB transmembrane domain"/>
    <property type="match status" value="2"/>
</dbReference>
<gene>
    <name evidence="2" type="ORF">HUO14_06925</name>
</gene>
<feature type="transmembrane region" description="Helical" evidence="1">
    <location>
        <begin position="434"/>
        <end position="458"/>
    </location>
</feature>
<keyword evidence="1" id="KW-0812">Transmembrane</keyword>
<dbReference type="InterPro" id="IPR027463">
    <property type="entry name" value="AcrB_DN_DC_subdom"/>
</dbReference>
<accession>A0ABX2N1P7</accession>
<dbReference type="Gene3D" id="3.30.2090.10">
    <property type="entry name" value="Multidrug efflux transporter AcrB TolC docking domain, DN and DC subdomains"/>
    <property type="match status" value="2"/>
</dbReference>
<comment type="caution">
    <text evidence="2">The sequence shown here is derived from an EMBL/GenBank/DDBJ whole genome shotgun (WGS) entry which is preliminary data.</text>
</comment>
<feature type="transmembrane region" description="Helical" evidence="1">
    <location>
        <begin position="392"/>
        <end position="413"/>
    </location>
</feature>